<comment type="caution">
    <text evidence="1">The sequence shown here is derived from an EMBL/GenBank/DDBJ whole genome shotgun (WGS) entry which is preliminary data.</text>
</comment>
<sequence length="227" mass="26323">MDYINRPPGKLISRQAMTLPATATPDSVDIINCCVPYWDERKFISAGGQYKIGLGYYIPKDAYLHDFEEWLPRKWQYRGEPPVPVLLPDMLPSSVWEANLRHMLSDEEWDRLRKFCYQAAGNTCVACGSRGEPHIEAHEAWSFDERTGIQKLKALLSLCPTCHKAKHLGFAQRIGLLPQVLDRLKWLNDWDDEMLKTELAKVQARQEELSKRNWTLDLSFLRTYGVR</sequence>
<evidence type="ECO:0000313" key="1">
    <source>
        <dbReference type="EMBL" id="GBG14364.1"/>
    </source>
</evidence>
<protein>
    <submittedName>
        <fullName evidence="1">IMP dehydrogenase</fullName>
    </submittedName>
</protein>
<dbReference type="Proteomes" id="UP000245081">
    <property type="component" value="Unassembled WGS sequence"/>
</dbReference>
<dbReference type="EMBL" id="BDOQ01000007">
    <property type="protein sequence ID" value="GBG14364.1"/>
    <property type="molecule type" value="Genomic_DNA"/>
</dbReference>
<evidence type="ECO:0000313" key="2">
    <source>
        <dbReference type="Proteomes" id="UP000245081"/>
    </source>
</evidence>
<name>A0A2R5FCJ4_9PROT</name>
<dbReference type="AlphaFoldDB" id="A0A2R5FCJ4"/>
<keyword evidence="2" id="KW-1185">Reference proteome</keyword>
<organism evidence="1 2">
    <name type="scientific">Novimethylophilus kurashikiensis</name>
    <dbReference type="NCBI Taxonomy" id="1825523"/>
    <lineage>
        <taxon>Bacteria</taxon>
        <taxon>Pseudomonadati</taxon>
        <taxon>Pseudomonadota</taxon>
        <taxon>Betaproteobacteria</taxon>
        <taxon>Nitrosomonadales</taxon>
        <taxon>Methylophilaceae</taxon>
        <taxon>Novimethylophilus</taxon>
    </lineage>
</organism>
<proteinExistence type="predicted"/>
<dbReference type="RefSeq" id="WP_146187162.1">
    <property type="nucleotide sequence ID" value="NZ_BDOQ01000007.1"/>
</dbReference>
<reference evidence="1 2" key="1">
    <citation type="journal article" date="2018" name="Environ. Microbiol.">
        <title>Isolation and genomic characterization of Novimethylophilus kurashikiensis gen. nov. sp. nov., a new lanthanide-dependent methylotrophic species of Methylophilaceae.</title>
        <authorList>
            <person name="Lv H."/>
            <person name="Sahin N."/>
            <person name="Tani A."/>
        </authorList>
    </citation>
    <scope>NUCLEOTIDE SEQUENCE [LARGE SCALE GENOMIC DNA]</scope>
    <source>
        <strain evidence="1 2">La2-4</strain>
    </source>
</reference>
<gene>
    <name evidence="1" type="ORF">NMK_1963</name>
</gene>
<dbReference type="OrthoDB" id="9802640at2"/>
<accession>A0A2R5FCJ4</accession>